<keyword evidence="2" id="KW-1185">Reference proteome</keyword>
<proteinExistence type="predicted"/>
<sequence length="147" mass="16958">MTKLEELAMESISGDVAMKRLCDISNLLPQTEPANQEAKPKQLTSSVDLLVKQLRTEWQDLQKQNSQLAQRYRNSWKQLVSFKLKLLGKVTTSTCLHCEKQMRAHRCHEASKYFEVDNGDMNKSSLPVQTKGKKVNYRRFVSKGKKK</sequence>
<reference evidence="1" key="2">
    <citation type="submission" date="2023-06" db="EMBL/GenBank/DDBJ databases">
        <authorList>
            <person name="Swenson N.G."/>
            <person name="Wegrzyn J.L."/>
            <person name="Mcevoy S.L."/>
        </authorList>
    </citation>
    <scope>NUCLEOTIDE SEQUENCE</scope>
    <source>
        <strain evidence="1">NS2018</strain>
        <tissue evidence="1">Leaf</tissue>
    </source>
</reference>
<dbReference type="AlphaFoldDB" id="A0AA39RQT3"/>
<dbReference type="Proteomes" id="UP001168877">
    <property type="component" value="Unassembled WGS sequence"/>
</dbReference>
<name>A0AA39RQT3_ACESA</name>
<evidence type="ECO:0000313" key="2">
    <source>
        <dbReference type="Proteomes" id="UP001168877"/>
    </source>
</evidence>
<protein>
    <submittedName>
        <fullName evidence="1">Uncharacterized protein</fullName>
    </submittedName>
</protein>
<organism evidence="1 2">
    <name type="scientific">Acer saccharum</name>
    <name type="common">Sugar maple</name>
    <dbReference type="NCBI Taxonomy" id="4024"/>
    <lineage>
        <taxon>Eukaryota</taxon>
        <taxon>Viridiplantae</taxon>
        <taxon>Streptophyta</taxon>
        <taxon>Embryophyta</taxon>
        <taxon>Tracheophyta</taxon>
        <taxon>Spermatophyta</taxon>
        <taxon>Magnoliopsida</taxon>
        <taxon>eudicotyledons</taxon>
        <taxon>Gunneridae</taxon>
        <taxon>Pentapetalae</taxon>
        <taxon>rosids</taxon>
        <taxon>malvids</taxon>
        <taxon>Sapindales</taxon>
        <taxon>Sapindaceae</taxon>
        <taxon>Hippocastanoideae</taxon>
        <taxon>Acereae</taxon>
        <taxon>Acer</taxon>
    </lineage>
</organism>
<dbReference type="EMBL" id="JAUESC010000385">
    <property type="protein sequence ID" value="KAK0578512.1"/>
    <property type="molecule type" value="Genomic_DNA"/>
</dbReference>
<reference evidence="1" key="1">
    <citation type="journal article" date="2022" name="Plant J.">
        <title>Strategies of tolerance reflected in two North American maple genomes.</title>
        <authorList>
            <person name="McEvoy S.L."/>
            <person name="Sezen U.U."/>
            <person name="Trouern-Trend A."/>
            <person name="McMahon S.M."/>
            <person name="Schaberg P.G."/>
            <person name="Yang J."/>
            <person name="Wegrzyn J.L."/>
            <person name="Swenson N.G."/>
        </authorList>
    </citation>
    <scope>NUCLEOTIDE SEQUENCE</scope>
    <source>
        <strain evidence="1">NS2018</strain>
    </source>
</reference>
<evidence type="ECO:0000313" key="1">
    <source>
        <dbReference type="EMBL" id="KAK0578512.1"/>
    </source>
</evidence>
<comment type="caution">
    <text evidence="1">The sequence shown here is derived from an EMBL/GenBank/DDBJ whole genome shotgun (WGS) entry which is preliminary data.</text>
</comment>
<accession>A0AA39RQT3</accession>
<gene>
    <name evidence="1" type="ORF">LWI29_011584</name>
</gene>